<feature type="region of interest" description="Disordered" evidence="1">
    <location>
        <begin position="88"/>
        <end position="112"/>
    </location>
</feature>
<evidence type="ECO:0000256" key="1">
    <source>
        <dbReference type="SAM" id="MobiDB-lite"/>
    </source>
</evidence>
<name>A0A430FI92_9BIFI</name>
<protein>
    <recommendedName>
        <fullName evidence="5">Lipoprotein</fullName>
    </recommendedName>
</protein>
<accession>A0A430FI92</accession>
<organism evidence="3 4">
    <name type="scientific">Bifidobacterium callimiconis</name>
    <dbReference type="NCBI Taxonomy" id="2306973"/>
    <lineage>
        <taxon>Bacteria</taxon>
        <taxon>Bacillati</taxon>
        <taxon>Actinomycetota</taxon>
        <taxon>Actinomycetes</taxon>
        <taxon>Bifidobacteriales</taxon>
        <taxon>Bifidobacteriaceae</taxon>
        <taxon>Bifidobacterium</taxon>
    </lineage>
</organism>
<keyword evidence="2" id="KW-0732">Signal</keyword>
<proteinExistence type="predicted"/>
<evidence type="ECO:0000313" key="4">
    <source>
        <dbReference type="Proteomes" id="UP000288607"/>
    </source>
</evidence>
<dbReference type="EMBL" id="QXGJ01000001">
    <property type="protein sequence ID" value="RSX52614.1"/>
    <property type="molecule type" value="Genomic_DNA"/>
</dbReference>
<evidence type="ECO:0000256" key="2">
    <source>
        <dbReference type="SAM" id="SignalP"/>
    </source>
</evidence>
<dbReference type="OrthoDB" id="4570135at2"/>
<feature type="signal peptide" evidence="2">
    <location>
        <begin position="1"/>
        <end position="22"/>
    </location>
</feature>
<dbReference type="Proteomes" id="UP000288607">
    <property type="component" value="Unassembled WGS sequence"/>
</dbReference>
<sequence>MKKTTAKTMTRILAGVAGVTMCATMLSGCGPFSKASKMTCEEYGQLDYNDRSDAIMKMIEEHGFDSTSSVMGTLAIGTDVEVYCGATAGSTSTKNQDEPIQNGVDWDSVGKK</sequence>
<dbReference type="PROSITE" id="PS51257">
    <property type="entry name" value="PROKAR_LIPOPROTEIN"/>
    <property type="match status" value="1"/>
</dbReference>
<gene>
    <name evidence="3" type="ORF">D2E23_0342</name>
</gene>
<dbReference type="RefSeq" id="WP_126029267.1">
    <property type="nucleotide sequence ID" value="NZ_JAFEJY010000001.1"/>
</dbReference>
<feature type="chain" id="PRO_5038348348" description="Lipoprotein" evidence="2">
    <location>
        <begin position="23"/>
        <end position="112"/>
    </location>
</feature>
<keyword evidence="4" id="KW-1185">Reference proteome</keyword>
<reference evidence="3 4" key="1">
    <citation type="submission" date="2018-09" db="EMBL/GenBank/DDBJ databases">
        <title>Characterization of the phylogenetic diversity of five novel species belonging to the genus Bifidobacterium.</title>
        <authorList>
            <person name="Lugli G.A."/>
            <person name="Duranti S."/>
            <person name="Milani C."/>
        </authorList>
    </citation>
    <scope>NUCLEOTIDE SEQUENCE [LARGE SCALE GENOMIC DNA]</scope>
    <source>
        <strain evidence="3 4">2028B</strain>
    </source>
</reference>
<dbReference type="AlphaFoldDB" id="A0A430FI92"/>
<comment type="caution">
    <text evidence="3">The sequence shown here is derived from an EMBL/GenBank/DDBJ whole genome shotgun (WGS) entry which is preliminary data.</text>
</comment>
<evidence type="ECO:0000313" key="3">
    <source>
        <dbReference type="EMBL" id="RSX52614.1"/>
    </source>
</evidence>
<evidence type="ECO:0008006" key="5">
    <source>
        <dbReference type="Google" id="ProtNLM"/>
    </source>
</evidence>